<dbReference type="EMBL" id="ODYU01001443">
    <property type="protein sequence ID" value="SOQ37645.1"/>
    <property type="molecule type" value="Genomic_DNA"/>
</dbReference>
<proteinExistence type="predicted"/>
<feature type="compositionally biased region" description="Low complexity" evidence="1">
    <location>
        <begin position="546"/>
        <end position="558"/>
    </location>
</feature>
<dbReference type="GO" id="GO:0006364">
    <property type="term" value="P:rRNA processing"/>
    <property type="evidence" value="ECO:0007669"/>
    <property type="project" value="TreeGrafter"/>
</dbReference>
<feature type="region of interest" description="Disordered" evidence="1">
    <location>
        <begin position="515"/>
        <end position="623"/>
    </location>
</feature>
<dbReference type="GO" id="GO:0005634">
    <property type="term" value="C:nucleus"/>
    <property type="evidence" value="ECO:0007669"/>
    <property type="project" value="TreeGrafter"/>
</dbReference>
<protein>
    <submittedName>
        <fullName evidence="2">SFRICE_000888</fullName>
    </submittedName>
</protein>
<name>A0A2H1V9Y0_SPOFR</name>
<dbReference type="SUPFAM" id="SSF48371">
    <property type="entry name" value="ARM repeat"/>
    <property type="match status" value="1"/>
</dbReference>
<organism evidence="2">
    <name type="scientific">Spodoptera frugiperda</name>
    <name type="common">Fall armyworm</name>
    <dbReference type="NCBI Taxonomy" id="7108"/>
    <lineage>
        <taxon>Eukaryota</taxon>
        <taxon>Metazoa</taxon>
        <taxon>Ecdysozoa</taxon>
        <taxon>Arthropoda</taxon>
        <taxon>Hexapoda</taxon>
        <taxon>Insecta</taxon>
        <taxon>Pterygota</taxon>
        <taxon>Neoptera</taxon>
        <taxon>Endopterygota</taxon>
        <taxon>Lepidoptera</taxon>
        <taxon>Glossata</taxon>
        <taxon>Ditrysia</taxon>
        <taxon>Noctuoidea</taxon>
        <taxon>Noctuidae</taxon>
        <taxon>Amphipyrinae</taxon>
        <taxon>Spodoptera</taxon>
    </lineage>
</organism>
<dbReference type="AlphaFoldDB" id="A0A2H1V9Y0"/>
<accession>A0A2H1V9Y0</accession>
<gene>
    <name evidence="2" type="ORF">SFRICE_000888</name>
</gene>
<sequence>MSQVLQKLRNVDPNDSDAVKEAITSFIQNLLKHVDNNSNVWLRALEDVLTRYPRYCSQHRPIIEKFIVHFLESSNYYNVIIAAKCAHALQQIRPSQDKLASPKNCWREQMSILCNSAHTLIEAIFSNTINVYKNNRSVKKKDAELLGNSALTVALSNILNIKKTHGSSSEEKKTVLCNKLRNVFVFIQAMLVEVYPVAKPVQPQVILEVIVQALSVSSSVNTDMEEAGTVKTQALRTLDALILCLGPNLIPFSGLVFRFVMQTLKWSTENPSEQSRKVRITAYNSLSKWLGILHAHRLSSEGRARSWEDDLTKHIIQDITPPKKIVQLTMSNQYTKNLSKKAKRKLANTMLQQSTISSHMPGEKNKADVSEESSDEVANAALDCAETFLTVSGIFLKPTTHKIFQERLVRECYNLESYGPERSMCLLRALEAARKNTPTNVPPPTQYCLQLYSVLVNSQCDQIRKFSSQALLDIRLHLHCSPPSINFAIDAPTESKAPKNKKEISKKNREALEALLGKDRMPATESADDSTAPATKKPRLDDDRISISSESAASVVISDGTDDEVEEINEEPNNDPAVEEELQIFTEQEDTQDRDDGQSQETLDSPCMTVDDSPEPNNDGLDVPNETNSIYNAKTQVPMNTSHDTIDGDKSPNSLEVVYDAPNSSSKVAMIENMGDDNLPSTNETDDVQITCGQAVVGSQQSTTSNNAVNNIEIELEISTTSNEVVKPAVTEELEQCDNEAANKNIEVTITSKEVTIEDMLADFVDEVKDEPSVVV</sequence>
<evidence type="ECO:0000256" key="1">
    <source>
        <dbReference type="SAM" id="MobiDB-lite"/>
    </source>
</evidence>
<reference evidence="2" key="1">
    <citation type="submission" date="2016-07" db="EMBL/GenBank/DDBJ databases">
        <authorList>
            <person name="Bretaudeau A."/>
        </authorList>
    </citation>
    <scope>NUCLEOTIDE SEQUENCE</scope>
    <source>
        <strain evidence="2">Rice</strain>
        <tissue evidence="2">Whole body</tissue>
    </source>
</reference>
<evidence type="ECO:0000313" key="2">
    <source>
        <dbReference type="EMBL" id="SOQ37645.1"/>
    </source>
</evidence>
<dbReference type="PANTHER" id="PTHR34105:SF1">
    <property type="entry name" value="PROLINE-, GLUTAMIC ACID- AND LEUCINE-RICH PROTEIN 1"/>
    <property type="match status" value="1"/>
</dbReference>
<dbReference type="PANTHER" id="PTHR34105">
    <property type="entry name" value="PROLINE-, GLUTAMIC ACID- AND LEUCINE-RICH PROTEIN 1"/>
    <property type="match status" value="1"/>
</dbReference>
<dbReference type="InterPro" id="IPR016024">
    <property type="entry name" value="ARM-type_fold"/>
</dbReference>
<feature type="region of interest" description="Disordered" evidence="1">
    <location>
        <begin position="353"/>
        <end position="372"/>
    </location>
</feature>
<feature type="compositionally biased region" description="Acidic residues" evidence="1">
    <location>
        <begin position="560"/>
        <end position="593"/>
    </location>
</feature>